<accession>A0A5C5G1S7</accession>
<keyword evidence="14" id="KW-1185">Reference proteome</keyword>
<evidence type="ECO:0000256" key="2">
    <source>
        <dbReference type="ARBA" id="ARBA00004434"/>
    </source>
</evidence>
<evidence type="ECO:0000256" key="1">
    <source>
        <dbReference type="ARBA" id="ARBA00002490"/>
    </source>
</evidence>
<evidence type="ECO:0000256" key="9">
    <source>
        <dbReference type="ARBA" id="ARBA00023128"/>
    </source>
</evidence>
<dbReference type="PANTHER" id="PTHR17130">
    <property type="entry name" value="MITOCHONDRIAL OUTER MEMBRANE PROTEIN 25"/>
    <property type="match status" value="1"/>
</dbReference>
<comment type="similarity">
    <text evidence="3">Belongs to the COX16 family.</text>
</comment>
<evidence type="ECO:0000256" key="8">
    <source>
        <dbReference type="ARBA" id="ARBA00022989"/>
    </source>
</evidence>
<evidence type="ECO:0000313" key="14">
    <source>
        <dbReference type="Proteomes" id="UP000311382"/>
    </source>
</evidence>
<evidence type="ECO:0000256" key="6">
    <source>
        <dbReference type="ARBA" id="ARBA00022692"/>
    </source>
</evidence>
<comment type="caution">
    <text evidence="13">The sequence shown here is derived from an EMBL/GenBank/DDBJ whole genome shotgun (WGS) entry which is preliminary data.</text>
</comment>
<sequence length="194" mass="21864">MPPFSAKPVNPCVCRPRSPRSRSNRPLEAVHLVGRVPHTAGDAGPDLGRTRPVCRADERRDGALATVAVDRLPPSLYAREAHSLSAFSSFTASLRRQPFLLFGLPFLATVVLSSFALSHFTQTRYDYRDHKVQTVSKEEELGMRKDRRKIDVREEYYRMRATGDIGESDDYENVRVGRLPGQAEWGELPVAKKQ</sequence>
<dbReference type="GO" id="GO:0033617">
    <property type="term" value="P:mitochondrial respiratory chain complex IV assembly"/>
    <property type="evidence" value="ECO:0007669"/>
    <property type="project" value="TreeGrafter"/>
</dbReference>
<comment type="subcellular location">
    <subcellularLocation>
        <location evidence="2">Mitochondrion inner membrane</location>
        <topology evidence="2">Single-pass membrane protein</topology>
    </subcellularLocation>
</comment>
<dbReference type="AlphaFoldDB" id="A0A5C5G1S7"/>
<dbReference type="InterPro" id="IPR020164">
    <property type="entry name" value="Cyt_c_Oxase_assmbl_COX16"/>
</dbReference>
<evidence type="ECO:0000256" key="7">
    <source>
        <dbReference type="ARBA" id="ARBA00022792"/>
    </source>
</evidence>
<name>A0A5C5G1S7_9BASI</name>
<dbReference type="Pfam" id="PF14138">
    <property type="entry name" value="COX16"/>
    <property type="match status" value="1"/>
</dbReference>
<evidence type="ECO:0000256" key="10">
    <source>
        <dbReference type="ARBA" id="ARBA00023136"/>
    </source>
</evidence>
<organism evidence="13 14">
    <name type="scientific">Rhodotorula diobovata</name>
    <dbReference type="NCBI Taxonomy" id="5288"/>
    <lineage>
        <taxon>Eukaryota</taxon>
        <taxon>Fungi</taxon>
        <taxon>Dikarya</taxon>
        <taxon>Basidiomycota</taxon>
        <taxon>Pucciniomycotina</taxon>
        <taxon>Microbotryomycetes</taxon>
        <taxon>Sporidiobolales</taxon>
        <taxon>Sporidiobolaceae</taxon>
        <taxon>Rhodotorula</taxon>
    </lineage>
</organism>
<keyword evidence="9" id="KW-0496">Mitochondrion</keyword>
<evidence type="ECO:0000256" key="12">
    <source>
        <dbReference type="SAM" id="Phobius"/>
    </source>
</evidence>
<keyword evidence="6 12" id="KW-0812">Transmembrane</keyword>
<keyword evidence="10 12" id="KW-0472">Membrane</keyword>
<feature type="transmembrane region" description="Helical" evidence="12">
    <location>
        <begin position="99"/>
        <end position="120"/>
    </location>
</feature>
<dbReference type="PANTHER" id="PTHR17130:SF14">
    <property type="entry name" value="CYTOCHROME C OXIDASE ASSEMBLY PROTEIN COX16 HOMOLOG, MITOCHONDRIAL"/>
    <property type="match status" value="1"/>
</dbReference>
<keyword evidence="8 12" id="KW-1133">Transmembrane helix</keyword>
<proteinExistence type="inferred from homology"/>
<evidence type="ECO:0000256" key="3">
    <source>
        <dbReference type="ARBA" id="ARBA00008370"/>
    </source>
</evidence>
<dbReference type="STRING" id="5288.A0A5C5G1S7"/>
<comment type="function">
    <text evidence="1">Required for the assembly of the mitochondrial respiratory chain complex IV (CIV), also known as cytochrome c oxidase. May participate in merging the COX1 and COX2 assembly lines.</text>
</comment>
<dbReference type="Proteomes" id="UP000311382">
    <property type="component" value="Unassembled WGS sequence"/>
</dbReference>
<feature type="region of interest" description="Disordered" evidence="11">
    <location>
        <begin position="1"/>
        <end position="24"/>
    </location>
</feature>
<protein>
    <recommendedName>
        <fullName evidence="4">Cytochrome c oxidase assembly protein COX16, mitochondrial</fullName>
    </recommendedName>
    <alternativeName>
        <fullName evidence="5">Cytochrome c oxidase assembly protein cox16, mitochondrial</fullName>
    </alternativeName>
</protein>
<evidence type="ECO:0000256" key="11">
    <source>
        <dbReference type="SAM" id="MobiDB-lite"/>
    </source>
</evidence>
<evidence type="ECO:0000256" key="5">
    <source>
        <dbReference type="ARBA" id="ARBA00019222"/>
    </source>
</evidence>
<dbReference type="EMBL" id="SOZI01000027">
    <property type="protein sequence ID" value="TNY22294.1"/>
    <property type="molecule type" value="Genomic_DNA"/>
</dbReference>
<gene>
    <name evidence="13" type="ORF">DMC30DRAFT_392485</name>
</gene>
<reference evidence="13 14" key="1">
    <citation type="submission" date="2019-03" db="EMBL/GenBank/DDBJ databases">
        <title>Rhodosporidium diobovatum UCD-FST 08-225 genome sequencing, assembly, and annotation.</title>
        <authorList>
            <person name="Fakankun I.U."/>
            <person name="Fristensky B."/>
            <person name="Levin D.B."/>
        </authorList>
    </citation>
    <scope>NUCLEOTIDE SEQUENCE [LARGE SCALE GENOMIC DNA]</scope>
    <source>
        <strain evidence="13 14">UCD-FST 08-225</strain>
    </source>
</reference>
<evidence type="ECO:0000256" key="4">
    <source>
        <dbReference type="ARBA" id="ARBA00015368"/>
    </source>
</evidence>
<dbReference type="OrthoDB" id="5516033at2759"/>
<dbReference type="GO" id="GO:0005743">
    <property type="term" value="C:mitochondrial inner membrane"/>
    <property type="evidence" value="ECO:0007669"/>
    <property type="project" value="UniProtKB-SubCell"/>
</dbReference>
<keyword evidence="7" id="KW-0999">Mitochondrion inner membrane</keyword>
<evidence type="ECO:0000313" key="13">
    <source>
        <dbReference type="EMBL" id="TNY22294.1"/>
    </source>
</evidence>